<evidence type="ECO:0000256" key="7">
    <source>
        <dbReference type="ARBA" id="ARBA00023136"/>
    </source>
</evidence>
<dbReference type="PANTHER" id="PTHR33908">
    <property type="entry name" value="MANNOSYLTRANSFERASE YKCB-RELATED"/>
    <property type="match status" value="1"/>
</dbReference>
<dbReference type="RefSeq" id="WP_095043570.1">
    <property type="nucleotide sequence ID" value="NZ_LN890655.1"/>
</dbReference>
<feature type="transmembrane region" description="Helical" evidence="8">
    <location>
        <begin position="340"/>
        <end position="358"/>
    </location>
</feature>
<feature type="transmembrane region" description="Helical" evidence="8">
    <location>
        <begin position="370"/>
        <end position="389"/>
    </location>
</feature>
<evidence type="ECO:0000256" key="6">
    <source>
        <dbReference type="ARBA" id="ARBA00022989"/>
    </source>
</evidence>
<feature type="transmembrane region" description="Helical" evidence="8">
    <location>
        <begin position="12"/>
        <end position="31"/>
    </location>
</feature>
<dbReference type="GO" id="GO:0009103">
    <property type="term" value="P:lipopolysaccharide biosynthetic process"/>
    <property type="evidence" value="ECO:0007669"/>
    <property type="project" value="UniProtKB-ARBA"/>
</dbReference>
<keyword evidence="7 8" id="KW-0472">Membrane</keyword>
<feature type="transmembrane region" description="Helical" evidence="8">
    <location>
        <begin position="146"/>
        <end position="162"/>
    </location>
</feature>
<feature type="transmembrane region" description="Helical" evidence="8">
    <location>
        <begin position="221"/>
        <end position="241"/>
    </location>
</feature>
<feature type="transmembrane region" description="Helical" evidence="8">
    <location>
        <begin position="174"/>
        <end position="191"/>
    </location>
</feature>
<keyword evidence="2" id="KW-1003">Cell membrane</keyword>
<feature type="transmembrane region" description="Helical" evidence="8">
    <location>
        <begin position="395"/>
        <end position="412"/>
    </location>
</feature>
<evidence type="ECO:0000259" key="9">
    <source>
        <dbReference type="Pfam" id="PF13231"/>
    </source>
</evidence>
<feature type="transmembrane region" description="Helical" evidence="8">
    <location>
        <begin position="197"/>
        <end position="214"/>
    </location>
</feature>
<dbReference type="OrthoDB" id="950157at2"/>
<keyword evidence="3" id="KW-0328">Glycosyltransferase</keyword>
<proteinExistence type="predicted"/>
<feature type="transmembrane region" description="Helical" evidence="8">
    <location>
        <begin position="93"/>
        <end position="115"/>
    </location>
</feature>
<evidence type="ECO:0000256" key="3">
    <source>
        <dbReference type="ARBA" id="ARBA00022676"/>
    </source>
</evidence>
<evidence type="ECO:0000313" key="11">
    <source>
        <dbReference type="Proteomes" id="UP000215027"/>
    </source>
</evidence>
<evidence type="ECO:0000313" key="10">
    <source>
        <dbReference type="EMBL" id="CUS04185.2"/>
    </source>
</evidence>
<keyword evidence="11" id="KW-1185">Reference proteome</keyword>
<keyword evidence="6 8" id="KW-1133">Transmembrane helix</keyword>
<dbReference type="GO" id="GO:0005886">
    <property type="term" value="C:plasma membrane"/>
    <property type="evidence" value="ECO:0007669"/>
    <property type="project" value="UniProtKB-SubCell"/>
</dbReference>
<dbReference type="InterPro" id="IPR050297">
    <property type="entry name" value="LipidA_mod_glycosyltrf_83"/>
</dbReference>
<keyword evidence="4" id="KW-0808">Transferase</keyword>
<dbReference type="AlphaFoldDB" id="A0A160T5P8"/>
<dbReference type="EMBL" id="LN890655">
    <property type="protein sequence ID" value="CUS04185.2"/>
    <property type="molecule type" value="Genomic_DNA"/>
</dbReference>
<evidence type="ECO:0000256" key="8">
    <source>
        <dbReference type="SAM" id="Phobius"/>
    </source>
</evidence>
<dbReference type="GO" id="GO:0016763">
    <property type="term" value="F:pentosyltransferase activity"/>
    <property type="evidence" value="ECO:0007669"/>
    <property type="project" value="TreeGrafter"/>
</dbReference>
<name>A0A160T5P8_9CHLR</name>
<evidence type="ECO:0000256" key="4">
    <source>
        <dbReference type="ARBA" id="ARBA00022679"/>
    </source>
</evidence>
<dbReference type="PANTHER" id="PTHR33908:SF11">
    <property type="entry name" value="MEMBRANE PROTEIN"/>
    <property type="match status" value="1"/>
</dbReference>
<dbReference type="Pfam" id="PF13231">
    <property type="entry name" value="PMT_2"/>
    <property type="match status" value="1"/>
</dbReference>
<protein>
    <recommendedName>
        <fullName evidence="9">Glycosyltransferase RgtA/B/C/D-like domain-containing protein</fullName>
    </recommendedName>
</protein>
<dbReference type="Proteomes" id="UP000215027">
    <property type="component" value="Chromosome I"/>
</dbReference>
<evidence type="ECO:0000256" key="2">
    <source>
        <dbReference type="ARBA" id="ARBA00022475"/>
    </source>
</evidence>
<feature type="domain" description="Glycosyltransferase RgtA/B/C/D-like" evidence="9">
    <location>
        <begin position="71"/>
        <end position="235"/>
    </location>
</feature>
<evidence type="ECO:0000256" key="5">
    <source>
        <dbReference type="ARBA" id="ARBA00022692"/>
    </source>
</evidence>
<organism evidence="10 11">
    <name type="scientific">Candidatus Promineifilum breve</name>
    <dbReference type="NCBI Taxonomy" id="1806508"/>
    <lineage>
        <taxon>Bacteria</taxon>
        <taxon>Bacillati</taxon>
        <taxon>Chloroflexota</taxon>
        <taxon>Ardenticatenia</taxon>
        <taxon>Candidatus Promineifilales</taxon>
        <taxon>Candidatus Promineifilaceae</taxon>
        <taxon>Candidatus Promineifilum</taxon>
    </lineage>
</organism>
<gene>
    <name evidence="10" type="ORF">CFX0092_A2307</name>
</gene>
<accession>A0A160T5P8</accession>
<keyword evidence="5 8" id="KW-0812">Transmembrane</keyword>
<reference evidence="10" key="1">
    <citation type="submission" date="2016-01" db="EMBL/GenBank/DDBJ databases">
        <authorList>
            <person name="Mcilroy J.S."/>
            <person name="Karst M S."/>
            <person name="Albertsen M."/>
        </authorList>
    </citation>
    <scope>NUCLEOTIDE SEQUENCE</scope>
    <source>
        <strain evidence="10">Cfx-K</strain>
    </source>
</reference>
<feature type="transmembrane region" description="Helical" evidence="8">
    <location>
        <begin position="122"/>
        <end position="140"/>
    </location>
</feature>
<evidence type="ECO:0000256" key="1">
    <source>
        <dbReference type="ARBA" id="ARBA00004651"/>
    </source>
</evidence>
<sequence>MRDAILKRDWLLVLGLFVMTLLVSAAFWAVLPGEYRENQSSDYLLNYEPVARAIAAGQGITQDGAIAMRYPPGFAIVLAGTFRLGDALGVGDAAMLVALRLLCAGLSVVLVYGLARLVWSPGLALLPALAWMTYPFFLWLTKQPNSEVPFIPVLYAGIYLFWRAALRGYRGPRAWAHYLGAGALLGAAMLIRPAAIGLSLVAAIILMAVVIAPVRSRLAYAALVILGSILVILPWEAAVYAETGEIIPLSSGGAMTIHDGLTFLAVPKEYRREVAVPADVADLMWTIHERRDETATTGGVLRVIAEEARAAPSAFAKLMGIKVVRSWYGIDSRILEMPTIALQLVYLALIGWGSVYTWRAGGALRRLTAGNWLIVLYFWGMTLLVVPLLRYMAPVMGLLLIALPGVYLSLVARRARPAPATRAVSPDY</sequence>
<dbReference type="InterPro" id="IPR038731">
    <property type="entry name" value="RgtA/B/C-like"/>
</dbReference>
<comment type="subcellular location">
    <subcellularLocation>
        <location evidence="1">Cell membrane</location>
        <topology evidence="1">Multi-pass membrane protein</topology>
    </subcellularLocation>
</comment>
<dbReference type="KEGG" id="pbf:CFX0092_A2307"/>